<organism evidence="1 2">
    <name type="scientific">Alternaria gaisen</name>
    <dbReference type="NCBI Taxonomy" id="167740"/>
    <lineage>
        <taxon>Eukaryota</taxon>
        <taxon>Fungi</taxon>
        <taxon>Dikarya</taxon>
        <taxon>Ascomycota</taxon>
        <taxon>Pezizomycotina</taxon>
        <taxon>Dothideomycetes</taxon>
        <taxon>Pleosporomycetidae</taxon>
        <taxon>Pleosporales</taxon>
        <taxon>Pleosporineae</taxon>
        <taxon>Pleosporaceae</taxon>
        <taxon>Alternaria</taxon>
        <taxon>Alternaria sect. Alternaria</taxon>
    </lineage>
</organism>
<evidence type="ECO:0000313" key="1">
    <source>
        <dbReference type="EMBL" id="KAB2107093.1"/>
    </source>
</evidence>
<dbReference type="EMBL" id="PDWZ02000003">
    <property type="protein sequence ID" value="KAB2107093.1"/>
    <property type="molecule type" value="Genomic_DNA"/>
</dbReference>
<protein>
    <submittedName>
        <fullName evidence="1">Uncharacterized protein</fullName>
    </submittedName>
</protein>
<gene>
    <name evidence="1" type="ORF">AG0111_0g4300</name>
</gene>
<evidence type="ECO:0000313" key="2">
    <source>
        <dbReference type="Proteomes" id="UP000293547"/>
    </source>
</evidence>
<dbReference type="Proteomes" id="UP000293547">
    <property type="component" value="Unassembled WGS sequence"/>
</dbReference>
<reference evidence="1 2" key="1">
    <citation type="journal article" date="2019" name="bioRxiv">
        <title>Genomics, evolutionary history and diagnostics of the Alternaria alternata species group including apple and Asian pear pathotypes.</title>
        <authorList>
            <person name="Armitage A.D."/>
            <person name="Cockerton H.M."/>
            <person name="Sreenivasaprasad S."/>
            <person name="Woodhall J.W."/>
            <person name="Lane C.R."/>
            <person name="Harrison R.J."/>
            <person name="Clarkson J.P."/>
        </authorList>
    </citation>
    <scope>NUCLEOTIDE SEQUENCE [LARGE SCALE GENOMIC DNA]</scope>
    <source>
        <strain evidence="1 2">FERA 650</strain>
    </source>
</reference>
<proteinExistence type="predicted"/>
<accession>A0ACB6FRW7</accession>
<name>A0ACB6FRW7_9PLEO</name>
<keyword evidence="2" id="KW-1185">Reference proteome</keyword>
<sequence length="245" mass="28306">MQSNIARKSDQTHFGMSGINSMEIPLYSTCDCRDSTLSFVANVLSILTFAYILLAGTLYQIAALYRVKGSSDWAAVRTRAARLRDLAGPIERRDAISIEFFNRLDDLEREIAHKIPGDKTTGKWHLMWRQLKSTWDRAEIEEKLSGLAQMRLLLVECKLTDAEQDSKATEQVLDKARIQLEESKRLFLTQLKNEPKERRRRTLDAIKSESGERERAAWEEIEDVIRRLDVEDVQRRSMRSFVEGV</sequence>
<comment type="caution">
    <text evidence="1">The sequence shown here is derived from an EMBL/GenBank/DDBJ whole genome shotgun (WGS) entry which is preliminary data.</text>
</comment>